<dbReference type="Proteomes" id="UP000262954">
    <property type="component" value="Unassembled WGS sequence"/>
</dbReference>
<dbReference type="EMBL" id="DNWC01000166">
    <property type="protein sequence ID" value="HBJ09953.1"/>
    <property type="molecule type" value="Genomic_DNA"/>
</dbReference>
<accession>A0A354M614</accession>
<sequence>MLGFRIVINGEEEISVISDNLVHVMMNIGHGYDIMCIDGIDSKSYHLRWHKRKLKLGDKIKIRVTKVDEEIYPLLERYPINRAELIERYYALKKELEGKSER</sequence>
<dbReference type="AlphaFoldDB" id="A0A354M614"/>
<protein>
    <submittedName>
        <fullName evidence="1">Uncharacterized protein</fullName>
    </submittedName>
</protein>
<proteinExistence type="predicted"/>
<evidence type="ECO:0000313" key="1">
    <source>
        <dbReference type="EMBL" id="HBJ09953.1"/>
    </source>
</evidence>
<name>A0A354M614_9BACT</name>
<evidence type="ECO:0000313" key="2">
    <source>
        <dbReference type="Proteomes" id="UP000262954"/>
    </source>
</evidence>
<dbReference type="RefSeq" id="WP_009318941.1">
    <property type="nucleotide sequence ID" value="NZ_CABKQP010000005.1"/>
</dbReference>
<gene>
    <name evidence="1" type="ORF">DDY73_13230</name>
</gene>
<reference evidence="1 2" key="1">
    <citation type="journal article" date="2018" name="Nat. Biotechnol.">
        <title>A standardized bacterial taxonomy based on genome phylogeny substantially revises the tree of life.</title>
        <authorList>
            <person name="Parks D.H."/>
            <person name="Chuvochina M."/>
            <person name="Waite D.W."/>
            <person name="Rinke C."/>
            <person name="Skarshewski A."/>
            <person name="Chaumeil P.A."/>
            <person name="Hugenholtz P."/>
        </authorList>
    </citation>
    <scope>NUCLEOTIDE SEQUENCE [LARGE SCALE GENOMIC DNA]</scope>
    <source>
        <strain evidence="1">UBA11482</strain>
    </source>
</reference>
<comment type="caution">
    <text evidence="1">The sequence shown here is derived from an EMBL/GenBank/DDBJ whole genome shotgun (WGS) entry which is preliminary data.</text>
</comment>
<organism evidence="1 2">
    <name type="scientific">Coprobacter fastidiosus</name>
    <dbReference type="NCBI Taxonomy" id="1099853"/>
    <lineage>
        <taxon>Bacteria</taxon>
        <taxon>Pseudomonadati</taxon>
        <taxon>Bacteroidota</taxon>
        <taxon>Bacteroidia</taxon>
        <taxon>Bacteroidales</taxon>
        <taxon>Barnesiellaceae</taxon>
        <taxon>Coprobacter</taxon>
    </lineage>
</organism>